<feature type="region of interest" description="Disordered" evidence="2">
    <location>
        <begin position="354"/>
        <end position="384"/>
    </location>
</feature>
<name>A0A9N9QQX9_9CUCU</name>
<proteinExistence type="predicted"/>
<feature type="domain" description="SH2" evidence="3">
    <location>
        <begin position="657"/>
        <end position="760"/>
    </location>
</feature>
<sequence length="765" mass="88925">MDVSKTIHYIKCLNRTDLIKFLREENYTVVADILRLRDIDGIRFLELNELDLVQWRLNPKQKKLILECRDQLIGKITPQTVNKPPLAMKPAQLLRPRVSSDNGKIADLQSKLQLENKIFNVTTQTHTKSKVLSKTNKQNLNDDVDYDHYMHMMQDNASAPSRPVKNMNVNVISNKNMPSQFPHMMQNTQKKVVKSMSPINPSELGTKPLNKYYNESQRSLPTPPQLLSLPIQNRHFNRGIQDNEENYENPDDIKSERFEDQDIYEDPDTGKNKKTLDQILASSITQNLKMYEDNYEDPNVIENGRIIANRMPALPKRPFSFPKNKSNFEESDYEEPEGISKNQINKMHQLNDVRPQRSTQSFSNLNKPSAGNKFQDETYEQPDEVRKNPKIMPTFKKPLNFSQNRIQDELYADQKFLSESLKNRMHPSELIMKHPTPKKTQISSENDTYEDPDMVRGNYFGKNTIESPEEEDYEIPLEQKQIQNQKTGLMSKRLPPLPAKSFAEDGLPAVPPKHKDVARKRSENDSLKNEPYLRDLRYSHKQDLPPVPCGYDNHRLSKKTNMSLMKINSSDVTRSSAIRQIRTNVCWDGSLPSPPLPFISTLPEKKCDIWNSFDQSGFPTPQKFECKFKHADSAMRMYVEGEEHRISSENSNPNDFPFFRNTDRIGGRQLLERIKNIQNGAFLIRKSKEFFLVITMFHENRFYNVGIDKNDDGSIYCKTIKNEEPKSFKTLYQFVEYYKSHPLSVTTKGTVINIYLIEQLPPEIF</sequence>
<dbReference type="InterPro" id="IPR000980">
    <property type="entry name" value="SH2"/>
</dbReference>
<feature type="region of interest" description="Disordered" evidence="2">
    <location>
        <begin position="238"/>
        <end position="271"/>
    </location>
</feature>
<evidence type="ECO:0000256" key="2">
    <source>
        <dbReference type="SAM" id="MobiDB-lite"/>
    </source>
</evidence>
<reference evidence="4" key="1">
    <citation type="submission" date="2022-01" db="EMBL/GenBank/DDBJ databases">
        <authorList>
            <person name="King R."/>
        </authorList>
    </citation>
    <scope>NUCLEOTIDE SEQUENCE</scope>
</reference>
<dbReference type="Pfam" id="PF00017">
    <property type="entry name" value="SH2"/>
    <property type="match status" value="1"/>
</dbReference>
<keyword evidence="1" id="KW-0727">SH2 domain</keyword>
<dbReference type="Proteomes" id="UP001152799">
    <property type="component" value="Chromosome 5"/>
</dbReference>
<dbReference type="AlphaFoldDB" id="A0A9N9QQX9"/>
<dbReference type="SMART" id="SM00252">
    <property type="entry name" value="SH2"/>
    <property type="match status" value="1"/>
</dbReference>
<evidence type="ECO:0000256" key="1">
    <source>
        <dbReference type="PROSITE-ProRule" id="PRU00191"/>
    </source>
</evidence>
<feature type="region of interest" description="Disordered" evidence="2">
    <location>
        <begin position="493"/>
        <end position="532"/>
    </location>
</feature>
<protein>
    <recommendedName>
        <fullName evidence="3">SH2 domain-containing protein</fullName>
    </recommendedName>
</protein>
<feature type="compositionally biased region" description="Basic and acidic residues" evidence="2">
    <location>
        <begin position="251"/>
        <end position="260"/>
    </location>
</feature>
<accession>A0A9N9QQX9</accession>
<evidence type="ECO:0000313" key="5">
    <source>
        <dbReference type="Proteomes" id="UP001152799"/>
    </source>
</evidence>
<keyword evidence="5" id="KW-1185">Reference proteome</keyword>
<organism evidence="4 5">
    <name type="scientific">Ceutorhynchus assimilis</name>
    <name type="common">cabbage seed weevil</name>
    <dbReference type="NCBI Taxonomy" id="467358"/>
    <lineage>
        <taxon>Eukaryota</taxon>
        <taxon>Metazoa</taxon>
        <taxon>Ecdysozoa</taxon>
        <taxon>Arthropoda</taxon>
        <taxon>Hexapoda</taxon>
        <taxon>Insecta</taxon>
        <taxon>Pterygota</taxon>
        <taxon>Neoptera</taxon>
        <taxon>Endopterygota</taxon>
        <taxon>Coleoptera</taxon>
        <taxon>Polyphaga</taxon>
        <taxon>Cucujiformia</taxon>
        <taxon>Curculionidae</taxon>
        <taxon>Ceutorhynchinae</taxon>
        <taxon>Ceutorhynchus</taxon>
    </lineage>
</organism>
<dbReference type="Gene3D" id="3.30.505.10">
    <property type="entry name" value="SH2 domain"/>
    <property type="match status" value="1"/>
</dbReference>
<feature type="region of interest" description="Disordered" evidence="2">
    <location>
        <begin position="318"/>
        <end position="339"/>
    </location>
</feature>
<dbReference type="CDD" id="cd00173">
    <property type="entry name" value="SH2"/>
    <property type="match status" value="1"/>
</dbReference>
<gene>
    <name evidence="4" type="ORF">CEUTPL_LOCUS9731</name>
</gene>
<dbReference type="EMBL" id="OU892281">
    <property type="protein sequence ID" value="CAG9769216.1"/>
    <property type="molecule type" value="Genomic_DNA"/>
</dbReference>
<dbReference type="OrthoDB" id="10044490at2759"/>
<evidence type="ECO:0000259" key="3">
    <source>
        <dbReference type="PROSITE" id="PS50001"/>
    </source>
</evidence>
<feature type="compositionally biased region" description="Basic and acidic residues" evidence="2">
    <location>
        <begin position="513"/>
        <end position="532"/>
    </location>
</feature>
<dbReference type="SUPFAM" id="SSF55550">
    <property type="entry name" value="SH2 domain"/>
    <property type="match status" value="1"/>
</dbReference>
<dbReference type="PROSITE" id="PS50001">
    <property type="entry name" value="SH2"/>
    <property type="match status" value="1"/>
</dbReference>
<feature type="region of interest" description="Disordered" evidence="2">
    <location>
        <begin position="436"/>
        <end position="456"/>
    </location>
</feature>
<feature type="compositionally biased region" description="Polar residues" evidence="2">
    <location>
        <begin position="356"/>
        <end position="369"/>
    </location>
</feature>
<evidence type="ECO:0000313" key="4">
    <source>
        <dbReference type="EMBL" id="CAG9769216.1"/>
    </source>
</evidence>
<dbReference type="InterPro" id="IPR036860">
    <property type="entry name" value="SH2_dom_sf"/>
</dbReference>